<protein>
    <submittedName>
        <fullName evidence="1">Uncharacterized protein</fullName>
    </submittedName>
</protein>
<organism evidence="1 2">
    <name type="scientific">Rubroshorea leprosula</name>
    <dbReference type="NCBI Taxonomy" id="152421"/>
    <lineage>
        <taxon>Eukaryota</taxon>
        <taxon>Viridiplantae</taxon>
        <taxon>Streptophyta</taxon>
        <taxon>Embryophyta</taxon>
        <taxon>Tracheophyta</taxon>
        <taxon>Spermatophyta</taxon>
        <taxon>Magnoliopsida</taxon>
        <taxon>eudicotyledons</taxon>
        <taxon>Gunneridae</taxon>
        <taxon>Pentapetalae</taxon>
        <taxon>rosids</taxon>
        <taxon>malvids</taxon>
        <taxon>Malvales</taxon>
        <taxon>Dipterocarpaceae</taxon>
        <taxon>Rubroshorea</taxon>
    </lineage>
</organism>
<evidence type="ECO:0000313" key="1">
    <source>
        <dbReference type="EMBL" id="GKV52696.1"/>
    </source>
</evidence>
<name>A0AAV5MVE1_9ROSI</name>
<dbReference type="AlphaFoldDB" id="A0AAV5MVE1"/>
<dbReference type="Proteomes" id="UP001054252">
    <property type="component" value="Unassembled WGS sequence"/>
</dbReference>
<keyword evidence="2" id="KW-1185">Reference proteome</keyword>
<reference evidence="1 2" key="1">
    <citation type="journal article" date="2021" name="Commun. Biol.">
        <title>The genome of Shorea leprosula (Dipterocarpaceae) highlights the ecological relevance of drought in aseasonal tropical rainforests.</title>
        <authorList>
            <person name="Ng K.K.S."/>
            <person name="Kobayashi M.J."/>
            <person name="Fawcett J.A."/>
            <person name="Hatakeyama M."/>
            <person name="Paape T."/>
            <person name="Ng C.H."/>
            <person name="Ang C.C."/>
            <person name="Tnah L.H."/>
            <person name="Lee C.T."/>
            <person name="Nishiyama T."/>
            <person name="Sese J."/>
            <person name="O'Brien M.J."/>
            <person name="Copetti D."/>
            <person name="Mohd Noor M.I."/>
            <person name="Ong R.C."/>
            <person name="Putra M."/>
            <person name="Sireger I.Z."/>
            <person name="Indrioko S."/>
            <person name="Kosugi Y."/>
            <person name="Izuno A."/>
            <person name="Isagi Y."/>
            <person name="Lee S.L."/>
            <person name="Shimizu K.K."/>
        </authorList>
    </citation>
    <scope>NUCLEOTIDE SEQUENCE [LARGE SCALE GENOMIC DNA]</scope>
    <source>
        <strain evidence="1">214</strain>
    </source>
</reference>
<feature type="non-terminal residue" evidence="1">
    <location>
        <position position="29"/>
    </location>
</feature>
<evidence type="ECO:0000313" key="2">
    <source>
        <dbReference type="Proteomes" id="UP001054252"/>
    </source>
</evidence>
<sequence length="29" mass="2776">MVSIAATGGDVDGYVNVSGSHGIIRAGDG</sequence>
<comment type="caution">
    <text evidence="1">The sequence shown here is derived from an EMBL/GenBank/DDBJ whole genome shotgun (WGS) entry which is preliminary data.</text>
</comment>
<accession>A0AAV5MVE1</accession>
<dbReference type="EMBL" id="BPVZ01000813">
    <property type="protein sequence ID" value="GKV52696.1"/>
    <property type="molecule type" value="Genomic_DNA"/>
</dbReference>
<gene>
    <name evidence="1" type="ORF">SLEP1_g59267</name>
</gene>
<proteinExistence type="predicted"/>